<dbReference type="InterPro" id="IPR013176">
    <property type="entry name" value="Ccz1"/>
</dbReference>
<feature type="region of interest" description="Disordered" evidence="2">
    <location>
        <begin position="467"/>
        <end position="513"/>
    </location>
</feature>
<sequence>MNTNRSSMDVAGISLQHFIIYSPQLSKSEGDEHLQLLYYVASNTLTQLQKDLQATKSVTNISNNIAGSDTKPGFFDYFSRSQSSPLETDETVKNKHYKENSSEHSVISSNESSERIVPLEDKLKQMGLSQALVQFSSTFNPSPIYPLVIKTKKSISIIEQIEKGVFAVLCVCPPRIVYAKNKTQLSNLVSKNGLQNQQSNSVPTNNQAFNVEYFPDQVNVSILRNFLKTEFSFFTLLHGSISAKLKTQNEVKDVKKSLNSYFSKNVWGWNERWTPSNVKSLQISTNKVQDINNHETFPKSSELGLTSSLGSVPRMQLSFSTLFEIENLWNSIKSNHVPIREMLIFNKTNSLVYSSILDSFNELGQLSYYQNDKQRLRVNNAIHSYVRKLFSNHFTDIPKLNMKSSSHTNLTSQKLGLNSNKTLPRSNANMETSENLKTRQASSTFFSYTNLFNFNFGYNNSINKPSDTYSDSNGHQINDLDIAPDDENETNSSISSSSINSCTSKSSCSNSDTNSLTDRQLSSFISHAISNAVTALVEPSENKYSSDYTPINNPIDSSTADSPHLKKNSKNIPFINLGLNISESNFSKNNSSANKSIKSPIKKSYFSSGAPPLLAKANVYSSNVQHTPDRSYLTRNQSFSSTTSNTSYTSNFLLGLGNSNTLPPGKSSANHSRTTSKNLASLMLKPNKTKNSPMSKKLNAASLNSYTLSKKSRHVKPENLNKSPVVGPKDCSDGKCGRSGEDPDLEFAQGSNFAANRFMRKKSIKNKELELDPKAPIYIPNFGERRDCCASHANNDESSGKNTDLCNNSSCYNEETSNMIPVKMYAKKIGDLMFIFLVDLEAGRRNWVGGRKDILLSRVTSIGIEDREKPLSDPVSGFTDKHVSSDIDPRENTSEGPSKFADSLIDVHKVLDASMVRHYANIAQYLVMDFNYTAKLWSECLLPVNSDRIPLLVTDMRSHISYTNFSGAAIVPVGYEYLMMKGGAGSVVSGDKAATAAATAAMKKKERLQISKKPSLFDIPAAFKRDSTVLPGTEFGQDSGYGGCENALGDLGELCDFLPDSLGCFRVKRHELDDGDVSNCRDLGSAETRNTKVLNERDISSSDGHGRISRSGSLNRGTIAIASVSESGKRGATMQSGNDSKKTGNDGDVGVGCGQQQHQQQERGILGGWLNFGGYGLVQGQSGDNQARQVSGGVGTCEADGGADSVGDANSGKGQERGSRSAGVASDGGDMSVSGQIGGEVPDADVDGGDRGAGEIGIKDAANCASGQCSGPNIQCF</sequence>
<feature type="domain" description="CCZ1/INTU/HSP4 first Longin" evidence="3">
    <location>
        <begin position="117"/>
        <end position="239"/>
    </location>
</feature>
<dbReference type="GO" id="GO:0035658">
    <property type="term" value="C:Mon1-Ccz1 complex"/>
    <property type="evidence" value="ECO:0007669"/>
    <property type="project" value="InterPro"/>
</dbReference>
<dbReference type="Pfam" id="PF19031">
    <property type="entry name" value="Intu_longin_1"/>
    <property type="match status" value="1"/>
</dbReference>
<name>A0A1R1YDT4_9FUNG</name>
<feature type="region of interest" description="Disordered" evidence="2">
    <location>
        <begin position="870"/>
        <end position="898"/>
    </location>
</feature>
<keyword evidence="5" id="KW-1185">Reference proteome</keyword>
<comment type="similarity">
    <text evidence="1">Belongs to the CCZ1 family.</text>
</comment>
<dbReference type="GO" id="GO:0016192">
    <property type="term" value="P:vesicle-mediated transport"/>
    <property type="evidence" value="ECO:0007669"/>
    <property type="project" value="InterPro"/>
</dbReference>
<evidence type="ECO:0000313" key="4">
    <source>
        <dbReference type="EMBL" id="OMJ25072.1"/>
    </source>
</evidence>
<feature type="compositionally biased region" description="Basic and acidic residues" evidence="2">
    <location>
        <begin position="879"/>
        <end position="893"/>
    </location>
</feature>
<evidence type="ECO:0000259" key="3">
    <source>
        <dbReference type="Pfam" id="PF19031"/>
    </source>
</evidence>
<reference evidence="4 5" key="1">
    <citation type="submission" date="2017-01" db="EMBL/GenBank/DDBJ databases">
        <authorList>
            <person name="Mah S.A."/>
            <person name="Swanson W.J."/>
            <person name="Moy G.W."/>
            <person name="Vacquier V.D."/>
        </authorList>
    </citation>
    <scope>NUCLEOTIDE SEQUENCE [LARGE SCALE GENOMIC DNA]</scope>
    <source>
        <strain evidence="4 5">GSMNP</strain>
    </source>
</reference>
<feature type="region of interest" description="Disordered" evidence="2">
    <location>
        <begin position="1123"/>
        <end position="1160"/>
    </location>
</feature>
<evidence type="ECO:0000256" key="2">
    <source>
        <dbReference type="SAM" id="MobiDB-lite"/>
    </source>
</evidence>
<dbReference type="PANTHER" id="PTHR13056">
    <property type="entry name" value="VACUOLAR FUSION PROTEIN CCZ1 HOMOLOG-RELATED"/>
    <property type="match status" value="1"/>
</dbReference>
<dbReference type="Proteomes" id="UP000187283">
    <property type="component" value="Unassembled WGS sequence"/>
</dbReference>
<protein>
    <recommendedName>
        <fullName evidence="3">CCZ1/INTU/HSP4 first Longin domain-containing protein</fullName>
    </recommendedName>
</protein>
<organism evidence="4 5">
    <name type="scientific">Smittium culicis</name>
    <dbReference type="NCBI Taxonomy" id="133412"/>
    <lineage>
        <taxon>Eukaryota</taxon>
        <taxon>Fungi</taxon>
        <taxon>Fungi incertae sedis</taxon>
        <taxon>Zoopagomycota</taxon>
        <taxon>Kickxellomycotina</taxon>
        <taxon>Harpellomycetes</taxon>
        <taxon>Harpellales</taxon>
        <taxon>Legeriomycetaceae</taxon>
        <taxon>Smittium</taxon>
    </lineage>
</organism>
<evidence type="ECO:0000256" key="1">
    <source>
        <dbReference type="ARBA" id="ARBA00005352"/>
    </source>
</evidence>
<feature type="region of interest" description="Disordered" evidence="2">
    <location>
        <begin position="709"/>
        <end position="737"/>
    </location>
</feature>
<feature type="compositionally biased region" description="Polar residues" evidence="2">
    <location>
        <begin position="659"/>
        <end position="679"/>
    </location>
</feature>
<dbReference type="STRING" id="133412.A0A1R1YDT4"/>
<evidence type="ECO:0000313" key="5">
    <source>
        <dbReference type="Proteomes" id="UP000187283"/>
    </source>
</evidence>
<proteinExistence type="inferred from homology"/>
<gene>
    <name evidence="4" type="ORF">AYI70_g1153</name>
</gene>
<accession>A0A1R1YDT4</accession>
<dbReference type="OrthoDB" id="240546at2759"/>
<dbReference type="AlphaFoldDB" id="A0A1R1YDT4"/>
<dbReference type="PANTHER" id="PTHR13056:SF0">
    <property type="entry name" value="VACUOLAR FUSION PROTEIN CCZ1 HOMOLOG-RELATED"/>
    <property type="match status" value="1"/>
</dbReference>
<feature type="compositionally biased region" description="Polar residues" evidence="2">
    <location>
        <begin position="467"/>
        <end position="476"/>
    </location>
</feature>
<feature type="region of interest" description="Disordered" evidence="2">
    <location>
        <begin position="659"/>
        <end position="695"/>
    </location>
</feature>
<comment type="caution">
    <text evidence="4">The sequence shown here is derived from an EMBL/GenBank/DDBJ whole genome shotgun (WGS) entry which is preliminary data.</text>
</comment>
<dbReference type="EMBL" id="LSSN01000232">
    <property type="protein sequence ID" value="OMJ25072.1"/>
    <property type="molecule type" value="Genomic_DNA"/>
</dbReference>
<feature type="region of interest" description="Disordered" evidence="2">
    <location>
        <begin position="408"/>
        <end position="436"/>
    </location>
</feature>
<feature type="compositionally biased region" description="Low complexity" evidence="2">
    <location>
        <begin position="490"/>
        <end position="513"/>
    </location>
</feature>
<feature type="region of interest" description="Disordered" evidence="2">
    <location>
        <begin position="1183"/>
        <end position="1234"/>
    </location>
</feature>
<dbReference type="InterPro" id="IPR043987">
    <property type="entry name" value="CCZ1/INTU/HSP4_longin_1"/>
</dbReference>